<evidence type="ECO:0000313" key="2">
    <source>
        <dbReference type="Proteomes" id="UP000316958"/>
    </source>
</evidence>
<dbReference type="Proteomes" id="UP000316958">
    <property type="component" value="Unassembled WGS sequence"/>
</dbReference>
<organism evidence="1 2">
    <name type="scientific">Microcystis aeruginosa Ma_QC_Ch_20071001_S25D</name>
    <dbReference type="NCBI Taxonomy" id="2486250"/>
    <lineage>
        <taxon>Bacteria</taxon>
        <taxon>Bacillati</taxon>
        <taxon>Cyanobacteriota</taxon>
        <taxon>Cyanophyceae</taxon>
        <taxon>Oscillatoriophycideae</taxon>
        <taxon>Chroococcales</taxon>
        <taxon>Microcystaceae</taxon>
        <taxon>Microcystis</taxon>
    </lineage>
</organism>
<protein>
    <submittedName>
        <fullName evidence="1">Uncharacterized protein</fullName>
    </submittedName>
</protein>
<comment type="caution">
    <text evidence="1">The sequence shown here is derived from an EMBL/GenBank/DDBJ whole genome shotgun (WGS) entry which is preliminary data.</text>
</comment>
<gene>
    <name evidence="1" type="ORF">EWV57_15645</name>
</gene>
<dbReference type="AlphaFoldDB" id="A0A552FMA3"/>
<evidence type="ECO:0000313" key="1">
    <source>
        <dbReference type="EMBL" id="TRU47856.1"/>
    </source>
</evidence>
<sequence>MDWELIIENLGLKPRRSRLALPLNISAFTRYMPECKIWRKPILTDFTPHPNKSRYCGALWAV</sequence>
<name>A0A552FMA3_MICAE</name>
<accession>A0A552FMA3</accession>
<dbReference type="EMBL" id="SFBE01000260">
    <property type="protein sequence ID" value="TRU47856.1"/>
    <property type="molecule type" value="Genomic_DNA"/>
</dbReference>
<proteinExistence type="predicted"/>
<reference evidence="1 2" key="1">
    <citation type="submission" date="2019-01" db="EMBL/GenBank/DDBJ databases">
        <title>Coherence of Microcystis species and biogeography revealed through population genomics.</title>
        <authorList>
            <person name="Perez-Carrascal O.M."/>
            <person name="Terrat Y."/>
            <person name="Giani A."/>
            <person name="Fortin N."/>
            <person name="Tromas N."/>
            <person name="Shapiro B.J."/>
        </authorList>
    </citation>
    <scope>NUCLEOTIDE SEQUENCE [LARGE SCALE GENOMIC DNA]</scope>
    <source>
        <strain evidence="1">Ma_QC_Ch_20071001_S25D</strain>
    </source>
</reference>